<dbReference type="AlphaFoldDB" id="A0A1H3KEB4"/>
<name>A0A1H3KEB4_ALLWA</name>
<accession>A0A1H3KEB4</accession>
<dbReference type="Proteomes" id="UP000198672">
    <property type="component" value="Unassembled WGS sequence"/>
</dbReference>
<gene>
    <name evidence="1" type="ORF">SAMN05421644_1922</name>
</gene>
<keyword evidence="2" id="KW-1185">Reference proteome</keyword>
<dbReference type="STRING" id="61595.SAMN05421644_1922"/>
<protein>
    <submittedName>
        <fullName evidence="1">Uncharacterized protein</fullName>
    </submittedName>
</protein>
<evidence type="ECO:0000313" key="2">
    <source>
        <dbReference type="Proteomes" id="UP000198672"/>
    </source>
</evidence>
<sequence>MSIFPVSGKAPVTTWELPDQALAAYLRQILRKPSEHREIKELKIKEVKLKRSGSI</sequence>
<evidence type="ECO:0000313" key="1">
    <source>
        <dbReference type="EMBL" id="SDY50477.1"/>
    </source>
</evidence>
<proteinExistence type="predicted"/>
<reference evidence="2" key="1">
    <citation type="submission" date="2016-10" db="EMBL/GenBank/DDBJ databases">
        <authorList>
            <person name="Varghese N."/>
            <person name="Submissions S."/>
        </authorList>
    </citation>
    <scope>NUCLEOTIDE SEQUENCE [LARGE SCALE GENOMIC DNA]</scope>
    <source>
        <strain evidence="2">DSM 173</strain>
    </source>
</reference>
<dbReference type="EMBL" id="FNOW01000092">
    <property type="protein sequence ID" value="SDY50477.1"/>
    <property type="molecule type" value="Genomic_DNA"/>
</dbReference>
<dbReference type="RefSeq" id="WP_177169082.1">
    <property type="nucleotide sequence ID" value="NZ_FNOW01000092.1"/>
</dbReference>
<organism evidence="1 2">
    <name type="scientific">Allochromatium warmingii</name>
    <name type="common">Chromatium warmingii</name>
    <dbReference type="NCBI Taxonomy" id="61595"/>
    <lineage>
        <taxon>Bacteria</taxon>
        <taxon>Pseudomonadati</taxon>
        <taxon>Pseudomonadota</taxon>
        <taxon>Gammaproteobacteria</taxon>
        <taxon>Chromatiales</taxon>
        <taxon>Chromatiaceae</taxon>
        <taxon>Allochromatium</taxon>
    </lineage>
</organism>